<dbReference type="GO" id="GO:0006635">
    <property type="term" value="P:fatty acid beta-oxidation"/>
    <property type="evidence" value="ECO:0007669"/>
    <property type="project" value="TreeGrafter"/>
</dbReference>
<comment type="caution">
    <text evidence="1">The sequence shown here is derived from an EMBL/GenBank/DDBJ whole genome shotgun (WGS) entry which is preliminary data.</text>
</comment>
<dbReference type="EMBL" id="JABWMJ010000008">
    <property type="protein sequence ID" value="NUZ07430.1"/>
    <property type="molecule type" value="Genomic_DNA"/>
</dbReference>
<sequence length="262" mass="28363">MSGASPVWVGRDGAVGVIELARPDKFNCLSLSVHGAIAAALDEFEAPGSGVRAVLIRAQGKHFCTGADLDEVKRLRSHPADIEHFIRYGHVVLQRMEESPLPVVAACQGLALAGGSELMLACDVVFASSDFKIGDQHAQYGLVPGWGGSQRLPRIVGLRRALDLFYSARWIDAPTALAWGLVNYVVEPDKLADASMAYCTQLASRSRIGLATMKRLARQGLDRPLNEGLEMEQVQISRELLNDDVSEGLAAFEARRPPVFKA</sequence>
<gene>
    <name evidence="1" type="ORF">HQN59_16830</name>
</gene>
<keyword evidence="2" id="KW-1185">Reference proteome</keyword>
<name>A0A7Y6TXU6_9BURK</name>
<accession>A0A7Y6TXU6</accession>
<dbReference type="InterPro" id="IPR001753">
    <property type="entry name" value="Enoyl-CoA_hydra/iso"/>
</dbReference>
<dbReference type="Pfam" id="PF00378">
    <property type="entry name" value="ECH_1"/>
    <property type="match status" value="1"/>
</dbReference>
<evidence type="ECO:0000313" key="1">
    <source>
        <dbReference type="EMBL" id="NUZ07430.1"/>
    </source>
</evidence>
<evidence type="ECO:0000313" key="2">
    <source>
        <dbReference type="Proteomes" id="UP000529637"/>
    </source>
</evidence>
<dbReference type="PANTHER" id="PTHR11941:SF54">
    <property type="entry name" value="ENOYL-COA HYDRATASE, MITOCHONDRIAL"/>
    <property type="match status" value="1"/>
</dbReference>
<dbReference type="CDD" id="cd06558">
    <property type="entry name" value="crotonase-like"/>
    <property type="match status" value="1"/>
</dbReference>
<dbReference type="Gene3D" id="3.90.226.10">
    <property type="entry name" value="2-enoyl-CoA Hydratase, Chain A, domain 1"/>
    <property type="match status" value="1"/>
</dbReference>
<proteinExistence type="predicted"/>
<dbReference type="AlphaFoldDB" id="A0A7Y6TXU6"/>
<dbReference type="RefSeq" id="WP_176070283.1">
    <property type="nucleotide sequence ID" value="NZ_JABWMJ010000008.1"/>
</dbReference>
<dbReference type="SUPFAM" id="SSF52096">
    <property type="entry name" value="ClpP/crotonase"/>
    <property type="match status" value="1"/>
</dbReference>
<protein>
    <submittedName>
        <fullName evidence="1">Enoyl-CoA hydratase/isomerase family protein</fullName>
    </submittedName>
</protein>
<dbReference type="GO" id="GO:0016853">
    <property type="term" value="F:isomerase activity"/>
    <property type="evidence" value="ECO:0007669"/>
    <property type="project" value="UniProtKB-KW"/>
</dbReference>
<dbReference type="PANTHER" id="PTHR11941">
    <property type="entry name" value="ENOYL-COA HYDRATASE-RELATED"/>
    <property type="match status" value="1"/>
</dbReference>
<dbReference type="InterPro" id="IPR029045">
    <property type="entry name" value="ClpP/crotonase-like_dom_sf"/>
</dbReference>
<dbReference type="Proteomes" id="UP000529637">
    <property type="component" value="Unassembled WGS sequence"/>
</dbReference>
<reference evidence="1 2" key="1">
    <citation type="submission" date="2020-06" db="EMBL/GenBank/DDBJ databases">
        <title>Schlegella sp. ID0723 isolated from air conditioner.</title>
        <authorList>
            <person name="Kim D.Y."/>
            <person name="Kim D.-U."/>
        </authorList>
    </citation>
    <scope>NUCLEOTIDE SEQUENCE [LARGE SCALE GENOMIC DNA]</scope>
    <source>
        <strain evidence="1 2">ID0723</strain>
    </source>
</reference>
<keyword evidence="1" id="KW-0413">Isomerase</keyword>
<organism evidence="1 2">
    <name type="scientific">Piscinibacter koreensis</name>
    <dbReference type="NCBI Taxonomy" id="2742824"/>
    <lineage>
        <taxon>Bacteria</taxon>
        <taxon>Pseudomonadati</taxon>
        <taxon>Pseudomonadota</taxon>
        <taxon>Betaproteobacteria</taxon>
        <taxon>Burkholderiales</taxon>
        <taxon>Sphaerotilaceae</taxon>
        <taxon>Piscinibacter</taxon>
    </lineage>
</organism>